<dbReference type="GO" id="GO:0005524">
    <property type="term" value="F:ATP binding"/>
    <property type="evidence" value="ECO:0007669"/>
    <property type="project" value="UniProtKB-UniRule"/>
</dbReference>
<dbReference type="Proteomes" id="UP000750334">
    <property type="component" value="Unassembled WGS sequence"/>
</dbReference>
<feature type="binding site" evidence="11">
    <location>
        <position position="244"/>
    </location>
    <ligand>
        <name>ATP</name>
        <dbReference type="ChEBI" id="CHEBI:30616"/>
    </ligand>
</feature>
<evidence type="ECO:0000256" key="11">
    <source>
        <dbReference type="HAMAP-Rule" id="MF_03112"/>
    </source>
</evidence>
<comment type="subunit">
    <text evidence="11">Homodimer. Component of the Golgi to ER traffic (GET) complex, which is composed of GET1, GET2 and GET3. Within the complex, GET1 and GET2 form a heterotetramer which is stabilized by phosphatidylinositol binding and which binds to the GET3 homodimer. Interacts with the chloride channel protein GEF1.</text>
</comment>
<evidence type="ECO:0000256" key="3">
    <source>
        <dbReference type="ARBA" id="ARBA00022490"/>
    </source>
</evidence>
<evidence type="ECO:0000256" key="6">
    <source>
        <dbReference type="ARBA" id="ARBA00022801"/>
    </source>
</evidence>
<dbReference type="Gene3D" id="3.40.50.300">
    <property type="entry name" value="P-loop containing nucleotide triphosphate hydrolases"/>
    <property type="match status" value="1"/>
</dbReference>
<evidence type="ECO:0000256" key="1">
    <source>
        <dbReference type="ARBA" id="ARBA00011040"/>
    </source>
</evidence>
<feature type="domain" description="ArsA/GET3 Anion-transporting ATPase-like" evidence="12">
    <location>
        <begin position="20"/>
        <end position="333"/>
    </location>
</feature>
<organism evidence="13 14">
    <name type="scientific">Maudiozyma exigua</name>
    <name type="common">Yeast</name>
    <name type="synonym">Kazachstania exigua</name>
    <dbReference type="NCBI Taxonomy" id="34358"/>
    <lineage>
        <taxon>Eukaryota</taxon>
        <taxon>Fungi</taxon>
        <taxon>Dikarya</taxon>
        <taxon>Ascomycota</taxon>
        <taxon>Saccharomycotina</taxon>
        <taxon>Saccharomycetes</taxon>
        <taxon>Saccharomycetales</taxon>
        <taxon>Saccharomycetaceae</taxon>
        <taxon>Maudiozyma</taxon>
    </lineage>
</organism>
<comment type="similarity">
    <text evidence="1 11">Belongs to the arsA ATPase family.</text>
</comment>
<evidence type="ECO:0000256" key="8">
    <source>
        <dbReference type="ARBA" id="ARBA00022833"/>
    </source>
</evidence>
<keyword evidence="9 11" id="KW-0067">ATP-binding</keyword>
<sequence>MDLDLQVDPNLHSLITSTTHKWIFVGGKGGVGKTTSSSSIAIQMALNQPEKQFLLISTDPAHNLSDAFGEKFGKDARKVTGMNNLSCMEIDPAAALKDMNDMAVSQGQGAGDQGGINDLLQGGALADLTGSIPGIDEALSFMEVMKHIKNQEQGEGETFDTVIFDTAPTGHTLRFLQLPTTLSKLLEKFGEITGKLGPMLNSFMGNGNVDISGKLNELKANVETIRQQFTDPDLTTFVCVCISEFLSLYETERLIQELISYDMDVNSIIVNQLLFADDDKEHNCKRCQARWKMQKKYLDQIGELYEDFHVVKMPLCAGEIRGLTNLKKFSRFLDHEYNPATDGAVIYELEDKA</sequence>
<dbReference type="SUPFAM" id="SSF52540">
    <property type="entry name" value="P-loop containing nucleoside triphosphate hydrolases"/>
    <property type="match status" value="1"/>
</dbReference>
<dbReference type="EMBL" id="PUHR01000021">
    <property type="protein sequence ID" value="KAG0670582.1"/>
    <property type="molecule type" value="Genomic_DNA"/>
</dbReference>
<dbReference type="HAMAP" id="MF_03112">
    <property type="entry name" value="Asna1_Get3"/>
    <property type="match status" value="1"/>
</dbReference>
<dbReference type="AlphaFoldDB" id="A0A9P6WF15"/>
<evidence type="ECO:0000256" key="4">
    <source>
        <dbReference type="ARBA" id="ARBA00022723"/>
    </source>
</evidence>
<evidence type="ECO:0000256" key="10">
    <source>
        <dbReference type="ARBA" id="ARBA00023034"/>
    </source>
</evidence>
<dbReference type="NCBIfam" id="TIGR00345">
    <property type="entry name" value="GET3_arsA_TRC40"/>
    <property type="match status" value="1"/>
</dbReference>
<dbReference type="FunFam" id="3.40.50.300:FF:001359">
    <property type="entry name" value="ATPase GET3"/>
    <property type="match status" value="1"/>
</dbReference>
<proteinExistence type="inferred from homology"/>
<dbReference type="GO" id="GO:0046872">
    <property type="term" value="F:metal ion binding"/>
    <property type="evidence" value="ECO:0007669"/>
    <property type="project" value="UniProtKB-KW"/>
</dbReference>
<dbReference type="InterPro" id="IPR027542">
    <property type="entry name" value="ATPase_ArsA/GET3_euk"/>
</dbReference>
<evidence type="ECO:0000256" key="7">
    <source>
        <dbReference type="ARBA" id="ARBA00022824"/>
    </source>
</evidence>
<gene>
    <name evidence="13" type="primary">GET3</name>
    <name evidence="13" type="ORF">C6P45_002148</name>
</gene>
<dbReference type="GO" id="GO:0071816">
    <property type="term" value="P:tail-anchored membrane protein insertion into ER membrane"/>
    <property type="evidence" value="ECO:0007669"/>
    <property type="project" value="TreeGrafter"/>
</dbReference>
<dbReference type="InterPro" id="IPR027417">
    <property type="entry name" value="P-loop_NTPase"/>
</dbReference>
<evidence type="ECO:0000313" key="13">
    <source>
        <dbReference type="EMBL" id="KAG0670582.1"/>
    </source>
</evidence>
<dbReference type="PANTHER" id="PTHR10803">
    <property type="entry name" value="ARSENICAL PUMP-DRIVING ATPASE ARSENITE-TRANSLOCATING ATPASE"/>
    <property type="match status" value="1"/>
</dbReference>
<dbReference type="GO" id="GO:0043529">
    <property type="term" value="C:GET complex"/>
    <property type="evidence" value="ECO:0007669"/>
    <property type="project" value="TreeGrafter"/>
</dbReference>
<dbReference type="OrthoDB" id="1770at2759"/>
<comment type="function">
    <text evidence="11">ATPase required for the post-translational delivery of tail-anchored (TA) proteins to the endoplasmic reticulum. Recognizes and selectively binds the transmembrane domain of TA proteins in the cytosol. This complex then targets to the endoplasmic reticulum by membrane-bound receptors GET1 and GET2, where the tail-anchored protein is released for insertion. This process is regulated by ATP binding and hydrolysis. ATP binding drives the homodimer towards the closed dimer state, facilitating recognition of newly synthesized TA membrane proteins. ATP hydrolysis is required for insertion. Subsequently, the homodimer reverts towards the open dimer state, lowering its affinity for the GET1-GET2 receptor, and returning it to the cytosol to initiate a new round of targeting. Cooperates with the HDEL receptor ERD2 to mediate the ATP-dependent retrieval of resident ER proteins that contain a C-terminal H-D-E-L retention signal from the Golgi to the ER. Involved in low-level resistance to the oxyanions arsenite and arsenate, and in heat tolerance.</text>
</comment>
<accession>A0A9P6WF15</accession>
<protein>
    <submittedName>
        <fullName evidence="13">Golgi to ER traffic- protein</fullName>
    </submittedName>
</protein>
<keyword evidence="10" id="KW-0333">Golgi apparatus</keyword>
<dbReference type="CDD" id="cd02035">
    <property type="entry name" value="ArsA"/>
    <property type="match status" value="1"/>
</dbReference>
<feature type="binding site" evidence="11">
    <location>
        <position position="287"/>
    </location>
    <ligand>
        <name>Zn(2+)</name>
        <dbReference type="ChEBI" id="CHEBI:29105"/>
        <note>ligand shared between dimeric partners</note>
    </ligand>
</feature>
<name>A0A9P6WF15_MAUEX</name>
<keyword evidence="14" id="KW-1185">Reference proteome</keyword>
<feature type="binding site" evidence="11">
    <location>
        <position position="271"/>
    </location>
    <ligand>
        <name>ATP</name>
        <dbReference type="ChEBI" id="CHEBI:30616"/>
    </ligand>
</feature>
<comment type="caution">
    <text evidence="13">The sequence shown here is derived from an EMBL/GenBank/DDBJ whole genome shotgun (WGS) entry which is preliminary data.</text>
</comment>
<dbReference type="Pfam" id="PF02374">
    <property type="entry name" value="ArsA_ATPase"/>
    <property type="match status" value="1"/>
</dbReference>
<dbReference type="PANTHER" id="PTHR10803:SF3">
    <property type="entry name" value="ATPASE GET3"/>
    <property type="match status" value="1"/>
</dbReference>
<evidence type="ECO:0000259" key="12">
    <source>
        <dbReference type="Pfam" id="PF02374"/>
    </source>
</evidence>
<dbReference type="GO" id="GO:0005794">
    <property type="term" value="C:Golgi apparatus"/>
    <property type="evidence" value="ECO:0007669"/>
    <property type="project" value="UniProtKB-SubCell"/>
</dbReference>
<keyword evidence="4 11" id="KW-0479">Metal-binding</keyword>
<dbReference type="GO" id="GO:0016887">
    <property type="term" value="F:ATP hydrolysis activity"/>
    <property type="evidence" value="ECO:0007669"/>
    <property type="project" value="InterPro"/>
</dbReference>
<keyword evidence="7 11" id="KW-0256">Endoplasmic reticulum</keyword>
<keyword evidence="6 11" id="KW-0378">Hydrolase</keyword>
<dbReference type="InterPro" id="IPR025723">
    <property type="entry name" value="ArsA/GET3_ATPase-like"/>
</dbReference>
<evidence type="ECO:0000256" key="2">
    <source>
        <dbReference type="ARBA" id="ARBA00022448"/>
    </source>
</evidence>
<comment type="subcellular location">
    <subcellularLocation>
        <location evidence="11">Cytoplasm</location>
    </subcellularLocation>
    <subcellularLocation>
        <location evidence="11">Endoplasmic reticulum</location>
    </subcellularLocation>
    <subcellularLocation>
        <location evidence="11">Golgi apparatus</location>
    </subcellularLocation>
    <text evidence="11">GET1 and GET2 are required for targeting GET3 to the endoplasmic reticulum.</text>
</comment>
<keyword evidence="8 11" id="KW-0862">Zinc</keyword>
<keyword evidence="3 11" id="KW-0963">Cytoplasm</keyword>
<feature type="binding site" evidence="11">
    <location>
        <position position="284"/>
    </location>
    <ligand>
        <name>Zn(2+)</name>
        <dbReference type="ChEBI" id="CHEBI:29105"/>
        <note>ligand shared between dimeric partners</note>
    </ligand>
</feature>
<reference evidence="13 14" key="1">
    <citation type="submission" date="2020-11" db="EMBL/GenBank/DDBJ databases">
        <title>Kefir isolates.</title>
        <authorList>
            <person name="Marcisauskas S."/>
            <person name="Kim Y."/>
            <person name="Blasche S."/>
        </authorList>
    </citation>
    <scope>NUCLEOTIDE SEQUENCE [LARGE SCALE GENOMIC DNA]</scope>
    <source>
        <strain evidence="13 14">OG2</strain>
    </source>
</reference>
<feature type="active site" evidence="11">
    <location>
        <position position="59"/>
    </location>
</feature>
<evidence type="ECO:0000256" key="5">
    <source>
        <dbReference type="ARBA" id="ARBA00022741"/>
    </source>
</evidence>
<evidence type="ECO:0000313" key="14">
    <source>
        <dbReference type="Proteomes" id="UP000750334"/>
    </source>
</evidence>
<dbReference type="InterPro" id="IPR016300">
    <property type="entry name" value="ATPase_ArsA/GET3"/>
</dbReference>
<evidence type="ECO:0000256" key="9">
    <source>
        <dbReference type="ARBA" id="ARBA00022840"/>
    </source>
</evidence>
<keyword evidence="5 11" id="KW-0547">Nucleotide-binding</keyword>
<feature type="binding site" evidence="11">
    <location>
        <begin position="28"/>
        <end position="35"/>
    </location>
    <ligand>
        <name>ATP</name>
        <dbReference type="ChEBI" id="CHEBI:30616"/>
    </ligand>
</feature>
<keyword evidence="2 11" id="KW-0813">Transport</keyword>